<dbReference type="PROSITE" id="PS51819">
    <property type="entry name" value="VOC"/>
    <property type="match status" value="1"/>
</dbReference>
<dbReference type="Proteomes" id="UP000050786">
    <property type="component" value="Unassembled WGS sequence"/>
</dbReference>
<evidence type="ECO:0000259" key="1">
    <source>
        <dbReference type="PROSITE" id="PS51819"/>
    </source>
</evidence>
<evidence type="ECO:0000313" key="2">
    <source>
        <dbReference type="EMBL" id="CUH45028.1"/>
    </source>
</evidence>
<keyword evidence="3" id="KW-1185">Reference proteome</keyword>
<sequence length="185" mass="20767">MVGLNPACSSLTLSALSRDLINSCSIHPSPKHTSSVLRQVKWNQMKLEFHHINLVADDVDRLHDFYTNVLGLGDIPQQNFPRSEATEDAGYDGQIRFATDGSMQMHLAERDFDVAFKNDQVINPVSRGHIAFRTDDLAAVLRILDENAVPYSDYGTAFSKEWHQVFFRDPEGNVVEVHQQVATLG</sequence>
<protein>
    <submittedName>
        <fullName evidence="2">Glyoxalase-like domain protein</fullName>
    </submittedName>
</protein>
<dbReference type="InterPro" id="IPR029068">
    <property type="entry name" value="Glyas_Bleomycin-R_OHBP_Dase"/>
</dbReference>
<proteinExistence type="predicted"/>
<dbReference type="InterPro" id="IPR037523">
    <property type="entry name" value="VOC_core"/>
</dbReference>
<dbReference type="PANTHER" id="PTHR46142">
    <property type="match status" value="1"/>
</dbReference>
<evidence type="ECO:0000313" key="3">
    <source>
        <dbReference type="Proteomes" id="UP000050786"/>
    </source>
</evidence>
<reference evidence="3" key="1">
    <citation type="submission" date="2015-09" db="EMBL/GenBank/DDBJ databases">
        <authorList>
            <person name="Rodrigo-Torres L."/>
            <person name="Arahal D.R."/>
        </authorList>
    </citation>
    <scope>NUCLEOTIDE SEQUENCE [LARGE SCALE GENOMIC DNA]</scope>
    <source>
        <strain evidence="3">CECT 4293</strain>
    </source>
</reference>
<dbReference type="Pfam" id="PF00903">
    <property type="entry name" value="Glyoxalase"/>
    <property type="match status" value="1"/>
</dbReference>
<organism evidence="2 3">
    <name type="scientific">Ruegeria atlantica</name>
    <dbReference type="NCBI Taxonomy" id="81569"/>
    <lineage>
        <taxon>Bacteria</taxon>
        <taxon>Pseudomonadati</taxon>
        <taxon>Pseudomonadota</taxon>
        <taxon>Alphaproteobacteria</taxon>
        <taxon>Rhodobacterales</taxon>
        <taxon>Roseobacteraceae</taxon>
        <taxon>Ruegeria</taxon>
    </lineage>
</organism>
<name>A0A0N7LPE9_9RHOB</name>
<dbReference type="InterPro" id="IPR004360">
    <property type="entry name" value="Glyas_Fos-R_dOase_dom"/>
</dbReference>
<feature type="domain" description="VOC" evidence="1">
    <location>
        <begin position="48"/>
        <end position="180"/>
    </location>
</feature>
<dbReference type="AlphaFoldDB" id="A0A0N7LPE9"/>
<dbReference type="RefSeq" id="WP_261307919.1">
    <property type="nucleotide sequence ID" value="NZ_CYPS01000064.1"/>
</dbReference>
<accession>A0A0N7LPE9</accession>
<dbReference type="PANTHER" id="PTHR46142:SF3">
    <property type="entry name" value="F18B13.24 PROTEIN"/>
    <property type="match status" value="1"/>
</dbReference>
<dbReference type="EMBL" id="CYPS01000064">
    <property type="protein sequence ID" value="CUH45028.1"/>
    <property type="molecule type" value="Genomic_DNA"/>
</dbReference>
<dbReference type="SUPFAM" id="SSF54593">
    <property type="entry name" value="Glyoxalase/Bleomycin resistance protein/Dihydroxybiphenyl dioxygenase"/>
    <property type="match status" value="1"/>
</dbReference>
<gene>
    <name evidence="2" type="ORF">RUM4293_03938</name>
</gene>
<dbReference type="Gene3D" id="3.10.180.10">
    <property type="entry name" value="2,3-Dihydroxybiphenyl 1,2-Dioxygenase, domain 1"/>
    <property type="match status" value="1"/>
</dbReference>